<keyword evidence="4" id="KW-0274">FAD</keyword>
<evidence type="ECO:0000256" key="2">
    <source>
        <dbReference type="ARBA" id="ARBA00022630"/>
    </source>
</evidence>
<dbReference type="SUPFAM" id="SSF55103">
    <property type="entry name" value="FAD-linked oxidases, C-terminal domain"/>
    <property type="match status" value="1"/>
</dbReference>
<evidence type="ECO:0000259" key="10">
    <source>
        <dbReference type="PROSITE" id="PS51387"/>
    </source>
</evidence>
<evidence type="ECO:0000256" key="7">
    <source>
        <dbReference type="ARBA" id="ARBA00023014"/>
    </source>
</evidence>
<dbReference type="InterPro" id="IPR036318">
    <property type="entry name" value="FAD-bd_PCMH-like_sf"/>
</dbReference>
<evidence type="ECO:0000313" key="12">
    <source>
        <dbReference type="Proteomes" id="UP001595965"/>
    </source>
</evidence>
<keyword evidence="7" id="KW-0411">Iron-sulfur</keyword>
<dbReference type="InterPro" id="IPR017896">
    <property type="entry name" value="4Fe4S_Fe-S-bd"/>
</dbReference>
<evidence type="ECO:0000259" key="9">
    <source>
        <dbReference type="PROSITE" id="PS51379"/>
    </source>
</evidence>
<dbReference type="InterPro" id="IPR016167">
    <property type="entry name" value="FAD-bd_PCMH_sub1"/>
</dbReference>
<dbReference type="InterPro" id="IPR016171">
    <property type="entry name" value="Vanillyl_alc_oxidase_C-sub2"/>
</dbReference>
<dbReference type="InterPro" id="IPR016169">
    <property type="entry name" value="FAD-bd_PCMH_sub2"/>
</dbReference>
<feature type="domain" description="FAD-binding PCMH-type" evidence="10">
    <location>
        <begin position="73"/>
        <end position="289"/>
    </location>
</feature>
<dbReference type="Pfam" id="PF02754">
    <property type="entry name" value="CCG"/>
    <property type="match status" value="1"/>
</dbReference>
<sequence>MDRETDLDPDAQPTARHDDRLSGDPIADLSAGPDSDQQAGTDTVVRALERQVRGEVHTSALRRALYSSDASNYRIAPQVVVCPLDEADVVTAVRIAARHGLPVTVRGGGTSIAGNAVGPGLVLDVGKHLHRIMRIDAESRSAVVQPGVVLTDLQAAAAPHGLRFGPDPSSASRCTIGGMIGNNACGPHGLAYGRTADNVRRLRWLLPNGRILDVVPGRYALEQVPGLESFVQQHLELLRTELGRFNRQISGYSLEHLLPENGRNLAAALVGTEGTCGVLLEAEVELVPRAPAPALAVIGYPDMPAAADDVPSLLPHRPLALEGLSGEMVEVVRRSPGGDDVPALPAGGGWLMVEVGGADTAEAVAAAEAMVRAAHGLEAVVLPSGPEAARLWQIRADGSGLAVRTAAGAHAWPGWEDAAVPPEHLGSYLRDLKELMDDRGLSGLAYGHFGDGCIHMRIDFPFASGSSEFREFMEAAAQLVARYGGSLAGEHGDGRARSELLPAMYSPQALDAFAQFKALFDPAGLMNPGVLVDPDPIDAALRRPASSEQRAADGFAFADDDGSVADAVHRCVGIGKCRADLRQQGTFMCPSYLATGDDKDSTRGRARVLQEMLNGGVVTLGWESPEVHEALDLCLSCKACASDCPTGVDMATYKSETLHRTYRGKVRPLAHYTLGRLPFWLRLAAPMAPLVNAASRVPVLRRAMMTLMGADARRSLPLLPRAPFRWSEAAEADPEHDDGRAPFADGRVAAATPAPHGTGRRRVVLWVDSFSDALSPEIPADALTVLDAAGCEVQVVGQSTGEQACCGLTLISTGQLTAAKEKLRRTVEILLPHVRAGRAVVGLEPSCVAALRSDLVELLPGLPSAREVASAVRTMAELLTEVDWTPPQVRGAEGRLLVQPHCHHHAVMGYSADEAILDAMGCDVETSSGCCGLAGNFGMEQGHYEVSERIARQGILSKAEAAPDRALLADGFSCRTQVKDLAGLDGRHLVQVIAAALRAGS</sequence>
<comment type="cofactor">
    <cofactor evidence="1">
        <name>FAD</name>
        <dbReference type="ChEBI" id="CHEBI:57692"/>
    </cofactor>
</comment>
<keyword evidence="6" id="KW-0408">Iron</keyword>
<feature type="domain" description="4Fe-4S ferredoxin-type" evidence="9">
    <location>
        <begin position="623"/>
        <end position="654"/>
    </location>
</feature>
<accession>A0ABV8XVW2</accession>
<keyword evidence="12" id="KW-1185">Reference proteome</keyword>
<dbReference type="InterPro" id="IPR016164">
    <property type="entry name" value="FAD-linked_Oxase-like_C"/>
</dbReference>
<feature type="region of interest" description="Disordered" evidence="8">
    <location>
        <begin position="1"/>
        <end position="40"/>
    </location>
</feature>
<dbReference type="Pfam" id="PF02913">
    <property type="entry name" value="FAD-oxidase_C"/>
    <property type="match status" value="1"/>
</dbReference>
<dbReference type="InterPro" id="IPR006094">
    <property type="entry name" value="Oxid_FAD_bind_N"/>
</dbReference>
<dbReference type="Gene3D" id="3.30.70.2740">
    <property type="match status" value="1"/>
</dbReference>
<dbReference type="Pfam" id="PF01565">
    <property type="entry name" value="FAD_binding_4"/>
    <property type="match status" value="1"/>
</dbReference>
<keyword evidence="2" id="KW-0285">Flavoprotein</keyword>
<dbReference type="EMBL" id="JBHSEN010000001">
    <property type="protein sequence ID" value="MFC4429111.1"/>
    <property type="molecule type" value="Genomic_DNA"/>
</dbReference>
<keyword evidence="5" id="KW-0560">Oxidoreductase</keyword>
<dbReference type="PROSITE" id="PS51387">
    <property type="entry name" value="FAD_PCMH"/>
    <property type="match status" value="1"/>
</dbReference>
<comment type="caution">
    <text evidence="11">The sequence shown here is derived from an EMBL/GenBank/DDBJ whole genome shotgun (WGS) entry which is preliminary data.</text>
</comment>
<dbReference type="Gene3D" id="3.30.465.10">
    <property type="match status" value="1"/>
</dbReference>
<evidence type="ECO:0000256" key="3">
    <source>
        <dbReference type="ARBA" id="ARBA00022723"/>
    </source>
</evidence>
<dbReference type="PROSITE" id="PS00198">
    <property type="entry name" value="4FE4S_FER_1"/>
    <property type="match status" value="1"/>
</dbReference>
<dbReference type="SUPFAM" id="SSF56176">
    <property type="entry name" value="FAD-binding/transporter-associated domain-like"/>
    <property type="match status" value="1"/>
</dbReference>
<name>A0ABV8XVW2_9MICC</name>
<dbReference type="SUPFAM" id="SSF46548">
    <property type="entry name" value="alpha-helical ferredoxin"/>
    <property type="match status" value="1"/>
</dbReference>
<dbReference type="Proteomes" id="UP001595965">
    <property type="component" value="Unassembled WGS sequence"/>
</dbReference>
<dbReference type="PROSITE" id="PS51379">
    <property type="entry name" value="4FE4S_FER_2"/>
    <property type="match status" value="1"/>
</dbReference>
<reference evidence="12" key="1">
    <citation type="journal article" date="2019" name="Int. J. Syst. Evol. Microbiol.">
        <title>The Global Catalogue of Microorganisms (GCM) 10K type strain sequencing project: providing services to taxonomists for standard genome sequencing and annotation.</title>
        <authorList>
            <consortium name="The Broad Institute Genomics Platform"/>
            <consortium name="The Broad Institute Genome Sequencing Center for Infectious Disease"/>
            <person name="Wu L."/>
            <person name="Ma J."/>
        </authorList>
    </citation>
    <scope>NUCLEOTIDE SEQUENCE [LARGE SCALE GENOMIC DNA]</scope>
    <source>
        <strain evidence="12">CGMCC 1.12125</strain>
    </source>
</reference>
<evidence type="ECO:0000313" key="11">
    <source>
        <dbReference type="EMBL" id="MFC4429111.1"/>
    </source>
</evidence>
<keyword evidence="3" id="KW-0479">Metal-binding</keyword>
<evidence type="ECO:0000256" key="6">
    <source>
        <dbReference type="ARBA" id="ARBA00023004"/>
    </source>
</evidence>
<dbReference type="InterPro" id="IPR017900">
    <property type="entry name" value="4Fe4S_Fe_S_CS"/>
</dbReference>
<gene>
    <name evidence="11" type="ORF">ACFO0K_05390</name>
</gene>
<dbReference type="Pfam" id="PF13183">
    <property type="entry name" value="Fer4_8"/>
    <property type="match status" value="1"/>
</dbReference>
<dbReference type="InterPro" id="IPR016166">
    <property type="entry name" value="FAD-bd_PCMH"/>
</dbReference>
<proteinExistence type="predicted"/>
<protein>
    <submittedName>
        <fullName evidence="11">FAD-binding and (Fe-S)-binding domain-containing protein</fullName>
    </submittedName>
</protein>
<evidence type="ECO:0000256" key="8">
    <source>
        <dbReference type="SAM" id="MobiDB-lite"/>
    </source>
</evidence>
<evidence type="ECO:0000256" key="1">
    <source>
        <dbReference type="ARBA" id="ARBA00001974"/>
    </source>
</evidence>
<dbReference type="Gene3D" id="1.10.45.10">
    <property type="entry name" value="Vanillyl-alcohol Oxidase, Chain A, domain 4"/>
    <property type="match status" value="1"/>
</dbReference>
<organism evidence="11 12">
    <name type="scientific">Citricoccus alkalitolerans</name>
    <dbReference type="NCBI Taxonomy" id="246603"/>
    <lineage>
        <taxon>Bacteria</taxon>
        <taxon>Bacillati</taxon>
        <taxon>Actinomycetota</taxon>
        <taxon>Actinomycetes</taxon>
        <taxon>Micrococcales</taxon>
        <taxon>Micrococcaceae</taxon>
        <taxon>Citricoccus</taxon>
    </lineage>
</organism>
<dbReference type="RefSeq" id="WP_344228936.1">
    <property type="nucleotide sequence ID" value="NZ_BAAALH010000002.1"/>
</dbReference>
<dbReference type="InterPro" id="IPR004017">
    <property type="entry name" value="Cys_rich_dom"/>
</dbReference>
<dbReference type="InterPro" id="IPR004113">
    <property type="entry name" value="FAD-bd_oxidored_4_C"/>
</dbReference>
<evidence type="ECO:0000256" key="4">
    <source>
        <dbReference type="ARBA" id="ARBA00022827"/>
    </source>
</evidence>
<evidence type="ECO:0000256" key="5">
    <source>
        <dbReference type="ARBA" id="ARBA00023002"/>
    </source>
</evidence>
<dbReference type="Gene3D" id="3.30.43.10">
    <property type="entry name" value="Uridine Diphospho-n-acetylenolpyruvylglucosamine Reductase, domain 2"/>
    <property type="match status" value="1"/>
</dbReference>
<dbReference type="PANTHER" id="PTHR11748:SF119">
    <property type="entry name" value="D-2-HYDROXYGLUTARATE DEHYDROGENASE"/>
    <property type="match status" value="1"/>
</dbReference>
<dbReference type="PANTHER" id="PTHR11748">
    <property type="entry name" value="D-LACTATE DEHYDROGENASE"/>
    <property type="match status" value="1"/>
</dbReference>